<feature type="coiled-coil region" evidence="1">
    <location>
        <begin position="154"/>
        <end position="181"/>
    </location>
</feature>
<accession>A0AAF0DI66</accession>
<feature type="region of interest" description="Disordered" evidence="2">
    <location>
        <begin position="1"/>
        <end position="60"/>
    </location>
</feature>
<reference evidence="3" key="1">
    <citation type="submission" date="2023-03" db="EMBL/GenBank/DDBJ databases">
        <title>Emydomyces testavorans Genome Sequence.</title>
        <authorList>
            <person name="Hoyer L."/>
        </authorList>
    </citation>
    <scope>NUCLEOTIDE SEQUENCE</scope>
    <source>
        <strain evidence="3">16-2883</strain>
    </source>
</reference>
<feature type="compositionally biased region" description="Basic and acidic residues" evidence="2">
    <location>
        <begin position="127"/>
        <end position="136"/>
    </location>
</feature>
<proteinExistence type="predicted"/>
<evidence type="ECO:0000313" key="4">
    <source>
        <dbReference type="Proteomes" id="UP001219355"/>
    </source>
</evidence>
<dbReference type="AlphaFoldDB" id="A0AAF0DI66"/>
<feature type="compositionally biased region" description="Gly residues" evidence="2">
    <location>
        <begin position="36"/>
        <end position="52"/>
    </location>
</feature>
<organism evidence="3 4">
    <name type="scientific">Emydomyces testavorans</name>
    <dbReference type="NCBI Taxonomy" id="2070801"/>
    <lineage>
        <taxon>Eukaryota</taxon>
        <taxon>Fungi</taxon>
        <taxon>Dikarya</taxon>
        <taxon>Ascomycota</taxon>
        <taxon>Pezizomycotina</taxon>
        <taxon>Eurotiomycetes</taxon>
        <taxon>Eurotiomycetidae</taxon>
        <taxon>Onygenales</taxon>
        <taxon>Nannizziopsiaceae</taxon>
        <taxon>Emydomyces</taxon>
    </lineage>
</organism>
<feature type="compositionally biased region" description="Low complexity" evidence="2">
    <location>
        <begin position="1"/>
        <end position="10"/>
    </location>
</feature>
<gene>
    <name evidence="3" type="ORF">PRK78_003479</name>
</gene>
<evidence type="ECO:0000313" key="3">
    <source>
        <dbReference type="EMBL" id="WEW58012.1"/>
    </source>
</evidence>
<evidence type="ECO:0000256" key="2">
    <source>
        <dbReference type="SAM" id="MobiDB-lite"/>
    </source>
</evidence>
<name>A0AAF0DI66_9EURO</name>
<protein>
    <submittedName>
        <fullName evidence="3">Uncharacterized protein</fullName>
    </submittedName>
</protein>
<sequence>MEEAVEVGVRVRGRERGSERGGLLVRGETGSARGNESGGPGALKPGGGGVEQRGGEELDGTRWAVEAGTIKQGTRVGVCFAFFSVSSVIGKGRSNGNPGEMRRVEDEEEEEEEEEEDDDDGGEEDEGGKRGEEKVGLVKVQRVQTPSTTTLTTRNWLSDLIRQLREESASLEQQQRKKQTLLLVMLAIMELSSHYSGSTQAERDDDEVPIVN</sequence>
<feature type="region of interest" description="Disordered" evidence="2">
    <location>
        <begin position="90"/>
        <end position="145"/>
    </location>
</feature>
<dbReference type="EMBL" id="CP120628">
    <property type="protein sequence ID" value="WEW58012.1"/>
    <property type="molecule type" value="Genomic_DNA"/>
</dbReference>
<dbReference type="Proteomes" id="UP001219355">
    <property type="component" value="Chromosome 2"/>
</dbReference>
<feature type="compositionally biased region" description="Acidic residues" evidence="2">
    <location>
        <begin position="106"/>
        <end position="126"/>
    </location>
</feature>
<evidence type="ECO:0000256" key="1">
    <source>
        <dbReference type="SAM" id="Coils"/>
    </source>
</evidence>
<keyword evidence="4" id="KW-1185">Reference proteome</keyword>
<keyword evidence="1" id="KW-0175">Coiled coil</keyword>